<dbReference type="InterPro" id="IPR049139">
    <property type="entry name" value="TERT_C"/>
</dbReference>
<comment type="function">
    <text evidence="15">Telomerase is a ribonucleoprotein enzyme essential for the replication of chromosome termini in most eukaryotes. It elongates telomeres. It is a reverse transcriptase that adds simple sequence repeats to chromosome ends by copying a template sequence within the RNA component of the enzyme.</text>
</comment>
<keyword evidence="20" id="KW-1185">Reference proteome</keyword>
<dbReference type="InterPro" id="IPR021891">
    <property type="entry name" value="Telomerase_RBD"/>
</dbReference>
<evidence type="ECO:0000259" key="18">
    <source>
        <dbReference type="PROSITE" id="PS50878"/>
    </source>
</evidence>
<feature type="compositionally biased region" description="Basic residues" evidence="17">
    <location>
        <begin position="461"/>
        <end position="471"/>
    </location>
</feature>
<evidence type="ECO:0000256" key="17">
    <source>
        <dbReference type="SAM" id="MobiDB-lite"/>
    </source>
</evidence>
<reference evidence="19 20" key="1">
    <citation type="journal article" date="2020" name="Phytopathology">
        <title>Genome Sequence Resources of Colletotrichum truncatum, C. plurivorum, C. musicola, and C. sojae: Four Species Pathogenic to Soybean (Glycine max).</title>
        <authorList>
            <person name="Rogerio F."/>
            <person name="Boufleur T.R."/>
            <person name="Ciampi-Guillardi M."/>
            <person name="Sukno S.A."/>
            <person name="Thon M.R."/>
            <person name="Massola Junior N.S."/>
            <person name="Baroncelli R."/>
        </authorList>
    </citation>
    <scope>NUCLEOTIDE SEQUENCE [LARGE SCALE GENOMIC DNA]</scope>
    <source>
        <strain evidence="19 20">LFN0009</strain>
    </source>
</reference>
<feature type="compositionally biased region" description="Polar residues" evidence="17">
    <location>
        <begin position="1780"/>
        <end position="1790"/>
    </location>
</feature>
<comment type="catalytic activity">
    <reaction evidence="14 15">
        <text>DNA(n) + a 2'-deoxyribonucleoside 5'-triphosphate = DNA(n+1) + diphosphate</text>
        <dbReference type="Rhea" id="RHEA:22508"/>
        <dbReference type="Rhea" id="RHEA-COMP:17339"/>
        <dbReference type="Rhea" id="RHEA-COMP:17340"/>
        <dbReference type="ChEBI" id="CHEBI:33019"/>
        <dbReference type="ChEBI" id="CHEBI:61560"/>
        <dbReference type="ChEBI" id="CHEBI:173112"/>
        <dbReference type="EC" id="2.7.7.49"/>
    </reaction>
</comment>
<keyword evidence="9 15" id="KW-0460">Magnesium</keyword>
<sequence>MAPKRKAQTGCEAHQGTSFLKKVKRDHTKTTVKESLLQQYYDTVQTLREYLLSRLPASSRLRRKKVVSLNLPGLAETDEKRAGELELVRLLDTSLVCSFHQARAEHDSRRESWRSFSQKGDESVVSSSGGLAGATCSQAEIVDFVIWQLHSRAQSGAWPKHMLCDGFRKRAQNTGNMRLNNDGPLCGLISVHPNHFAQSLKEAPWPQVLMLLGKSGEQIMIDLLIDTAIFLPVEAGVGNMYQLSGTPMFEQNTFANANPNNPKQADGLQAENAKSPVITTERLPSEITFMRNRMLYSRAALTARGTVHYGLRHIQEAATEEKERVSQANEQNTLKIMMYIFPRQFDLHNVFTSKVDHRKTAQRLPDYTLREEELSLVSKTKAMRTPKRLRGDVKRLIRQLQRLHSSCAYAELLRHYCPSAIDGKSRKPMQPKINGQSQKSSCSQAQVPGPRQSVTSGRLRGAVKSRHKPRHQALSTPTIEFNSITDLATPTAHVSAFCRAVLANIIPNEFWGNGESQTFNRDIILKRVDHFIKMRRFESMSLQEVAEGLKGLKTSQSDMKKRLEILNEFLYYVFDSILIPLLRSNFYITESSSDRYRLFFFRHDVWRYVAEPAMADLRTSMFEEVGHVEANLILDSRPLGFSRIRLLPKGKAMRPITNLRRRTEHRGKRGFLAPSINSVLGPVFSMLKLEMVRAPIFVSLTTFNEDFQERDASRLGSSMLSVGDVYERLIRFGESWDREPTTFYFAKVDVKSAFDTIPQEAIIRVMGRIPSREKYVIKKHLEVKAGLLETRHQKRPRSMLTKRWRAIASCQDDQPKFVQLVEQSFGLKKKNAVFVGKTSGREHETRDLLRLMADHIEQNLVKIGKKLYRQKKGIPQGSVLSSTLCNYFYADLEEKHLGFLAEENCLLMRLIDDFLLITTSRSKACKFVEVMHNGLPEYGVTVNPDKTLANFDIEHDGMKIAKVSHGSPFPYCGLGIDCATLDVIKECQNSKNTGQNFQRRVLNAFKIQSHLMFYDTKHNSIQTVASNLYKAFLETAEKMCAYWRCLPAGKRPEHRLVAQTIAKVVDVAYVLLTGKARKRNYPGYSCALEKTQVTWLALDAMRRVLSRRQANFAPVLAWIGEELGGLDSAKTARTEIMNEEESLFRQQLAVARTYPDTLLHQNKRRAVNQAWREHYLANKVRFFASLPPSVDFPLVIIDFGETCPPGEKATLHIVRDLVGLRKRLSWPDPSRAAAEKPAGLVRDPTLRIILLERYSPTSPRLNLSEETLLEILTYHQVPTCFLSLLSNGAQSWDFSSSVRLADLRASTNLTGTQSPGMACLGRSGRHIQLCLSLSSIRQYPVHALPRGADRGAWRWQTHSAVMYLHFDAAEGSAVWLLVSPRVYHPVKGEGMQNELWNTIKEYMNGGLGEVVSLDSPGRLLITLKGLLAVAEWAVGETSPQLQDMDMRLSDLTRPYLGPIDDMTADEPQESIHERDLRRMAFLMERRIESATNVENNIRALRRLRAFFVGEVAETLARLDVRGMQAHIDEFERKLSRVIEELEDLADRAQALEKVAKSREEYMKYIAELTANDSSAMKRLSFIAIILLPVTVVSVNLSSENEHAAATAVATAAAASSPPSDSTPAYSFSVAAFGTWAVASMIMTVVTLVIVKPLSVKHSSGIDGDGPNSMSRGKRGLVLTLVSKHNSNVRNLGGGLDSAEEEERGAATTRPPSLPDSAARSIHTAPGVSKTATNSPEAPTACLGAPVQAGASQTLTSMGRWLSVAWGTLWRRTAKKRESQRTASSATALPR</sequence>
<evidence type="ECO:0000256" key="1">
    <source>
        <dbReference type="ARBA" id="ARBA00004173"/>
    </source>
</evidence>
<evidence type="ECO:0000313" key="19">
    <source>
        <dbReference type="EMBL" id="KAF6818629.1"/>
    </source>
</evidence>
<dbReference type="GO" id="GO:0003720">
    <property type="term" value="F:telomerase activity"/>
    <property type="evidence" value="ECO:0007669"/>
    <property type="project" value="InterPro"/>
</dbReference>
<dbReference type="EC" id="2.7.7.49" evidence="3 15"/>
<dbReference type="Pfam" id="PF26616">
    <property type="entry name" value="CorA-like"/>
    <property type="match status" value="1"/>
</dbReference>
<feature type="coiled-coil region" evidence="16">
    <location>
        <begin position="1520"/>
        <end position="1558"/>
    </location>
</feature>
<keyword evidence="13 15" id="KW-0539">Nucleus</keyword>
<dbReference type="GO" id="GO:0000781">
    <property type="term" value="C:chromosome, telomeric region"/>
    <property type="evidence" value="ECO:0007669"/>
    <property type="project" value="UniProtKB-SubCell"/>
</dbReference>
<dbReference type="Gene3D" id="1.10.132.70">
    <property type="match status" value="1"/>
</dbReference>
<dbReference type="Gene3D" id="3.30.70.2630">
    <property type="match status" value="1"/>
</dbReference>
<keyword evidence="7 15" id="KW-0548">Nucleotidyltransferase</keyword>
<dbReference type="InterPro" id="IPR003545">
    <property type="entry name" value="Telomerase_RT"/>
</dbReference>
<evidence type="ECO:0000256" key="12">
    <source>
        <dbReference type="ARBA" id="ARBA00023128"/>
    </source>
</evidence>
<dbReference type="PRINTS" id="PR01365">
    <property type="entry name" value="TELOMERASERT"/>
</dbReference>
<dbReference type="PANTHER" id="PTHR12066">
    <property type="entry name" value="TELOMERASE REVERSE TRANSCRIPTASE"/>
    <property type="match status" value="1"/>
</dbReference>
<dbReference type="SMART" id="SM00975">
    <property type="entry name" value="Telomerase_RBD"/>
    <property type="match status" value="1"/>
</dbReference>
<dbReference type="GO" id="GO:0070034">
    <property type="term" value="F:telomerase RNA binding"/>
    <property type="evidence" value="ECO:0007669"/>
    <property type="project" value="TreeGrafter"/>
</dbReference>
<dbReference type="Pfam" id="PF21399">
    <property type="entry name" value="TERT_C"/>
    <property type="match status" value="1"/>
</dbReference>
<keyword evidence="8 15" id="KW-0479">Metal-binding</keyword>
<comment type="similarity">
    <text evidence="2 15">Belongs to the reverse transcriptase family. Telomerase subfamily.</text>
</comment>
<evidence type="ECO:0000256" key="15">
    <source>
        <dbReference type="RuleBase" id="RU365061"/>
    </source>
</evidence>
<keyword evidence="5 15" id="KW-0158">Chromosome</keyword>
<dbReference type="GO" id="GO:0007004">
    <property type="term" value="P:telomere maintenance via telomerase"/>
    <property type="evidence" value="ECO:0007669"/>
    <property type="project" value="TreeGrafter"/>
</dbReference>
<dbReference type="Gene3D" id="1.10.357.90">
    <property type="match status" value="1"/>
</dbReference>
<dbReference type="CDD" id="cd01648">
    <property type="entry name" value="TERT"/>
    <property type="match status" value="1"/>
</dbReference>
<dbReference type="PANTHER" id="PTHR12066:SF0">
    <property type="entry name" value="TELOMERASE REVERSE TRANSCRIPTASE"/>
    <property type="match status" value="1"/>
</dbReference>
<keyword evidence="16" id="KW-0175">Coiled coil</keyword>
<dbReference type="Proteomes" id="UP000652219">
    <property type="component" value="Unassembled WGS sequence"/>
</dbReference>
<dbReference type="InterPro" id="IPR058257">
    <property type="entry name" value="CorA-like_dom"/>
</dbReference>
<dbReference type="GO" id="GO:0046872">
    <property type="term" value="F:metal ion binding"/>
    <property type="evidence" value="ECO:0007669"/>
    <property type="project" value="UniProtKB-KW"/>
</dbReference>
<name>A0A8H6N363_9PEZI</name>
<dbReference type="EMBL" id="WIGN01000014">
    <property type="protein sequence ID" value="KAF6818629.1"/>
    <property type="molecule type" value="Genomic_DNA"/>
</dbReference>
<evidence type="ECO:0000256" key="8">
    <source>
        <dbReference type="ARBA" id="ARBA00022723"/>
    </source>
</evidence>
<dbReference type="InterPro" id="IPR043502">
    <property type="entry name" value="DNA/RNA_pol_sf"/>
</dbReference>
<protein>
    <recommendedName>
        <fullName evidence="4 15">Telomerase reverse transcriptase</fullName>
        <ecNumber evidence="3 15">2.7.7.49</ecNumber>
    </recommendedName>
    <alternativeName>
        <fullName evidence="15">Telomerase catalytic subunit</fullName>
    </alternativeName>
</protein>
<comment type="subcellular location">
    <subcellularLocation>
        <location evidence="1">Mitochondrion</location>
    </subcellularLocation>
    <subcellularLocation>
        <location evidence="15">Nucleus</location>
    </subcellularLocation>
    <subcellularLocation>
        <location evidence="15">Chromosome</location>
        <location evidence="15">Telomere</location>
    </subcellularLocation>
</comment>
<evidence type="ECO:0000256" key="5">
    <source>
        <dbReference type="ARBA" id="ARBA00022454"/>
    </source>
</evidence>
<evidence type="ECO:0000256" key="4">
    <source>
        <dbReference type="ARBA" id="ARBA00016182"/>
    </source>
</evidence>
<feature type="region of interest" description="Disordered" evidence="17">
    <location>
        <begin position="1771"/>
        <end position="1790"/>
    </location>
</feature>
<evidence type="ECO:0000256" key="6">
    <source>
        <dbReference type="ARBA" id="ARBA00022679"/>
    </source>
</evidence>
<evidence type="ECO:0000256" key="16">
    <source>
        <dbReference type="SAM" id="Coils"/>
    </source>
</evidence>
<evidence type="ECO:0000256" key="13">
    <source>
        <dbReference type="ARBA" id="ARBA00023242"/>
    </source>
</evidence>
<evidence type="ECO:0000256" key="11">
    <source>
        <dbReference type="ARBA" id="ARBA00022918"/>
    </source>
</evidence>
<proteinExistence type="inferred from homology"/>
<feature type="compositionally biased region" description="Polar residues" evidence="17">
    <location>
        <begin position="433"/>
        <end position="456"/>
    </location>
</feature>
<keyword evidence="11 15" id="KW-0695">RNA-directed DNA polymerase</keyword>
<feature type="region of interest" description="Disordered" evidence="17">
    <location>
        <begin position="1689"/>
        <end position="1720"/>
    </location>
</feature>
<evidence type="ECO:0000313" key="20">
    <source>
        <dbReference type="Proteomes" id="UP000652219"/>
    </source>
</evidence>
<dbReference type="InterPro" id="IPR000477">
    <property type="entry name" value="RT_dom"/>
</dbReference>
<dbReference type="GO" id="GO:0000333">
    <property type="term" value="C:telomerase catalytic core complex"/>
    <property type="evidence" value="ECO:0007669"/>
    <property type="project" value="TreeGrafter"/>
</dbReference>
<evidence type="ECO:0000256" key="14">
    <source>
        <dbReference type="ARBA" id="ARBA00048173"/>
    </source>
</evidence>
<evidence type="ECO:0000256" key="10">
    <source>
        <dbReference type="ARBA" id="ARBA00022895"/>
    </source>
</evidence>
<keyword evidence="12" id="KW-0496">Mitochondrion</keyword>
<feature type="region of interest" description="Disordered" evidence="17">
    <location>
        <begin position="421"/>
        <end position="473"/>
    </location>
</feature>
<accession>A0A8H6N363</accession>
<dbReference type="PROSITE" id="PS50878">
    <property type="entry name" value="RT_POL"/>
    <property type="match status" value="1"/>
</dbReference>
<dbReference type="Pfam" id="PF12009">
    <property type="entry name" value="Telomerase_RBD"/>
    <property type="match status" value="1"/>
</dbReference>
<evidence type="ECO:0000256" key="2">
    <source>
        <dbReference type="ARBA" id="ARBA00008001"/>
    </source>
</evidence>
<keyword evidence="6 15" id="KW-0808">Transferase</keyword>
<dbReference type="Pfam" id="PF00078">
    <property type="entry name" value="RVT_1"/>
    <property type="match status" value="1"/>
</dbReference>
<keyword evidence="10 15" id="KW-0779">Telomere</keyword>
<comment type="caution">
    <text evidence="19">The sequence shown here is derived from an EMBL/GenBank/DDBJ whole genome shotgun (WGS) entry which is preliminary data.</text>
</comment>
<dbReference type="SUPFAM" id="SSF56672">
    <property type="entry name" value="DNA/RNA polymerases"/>
    <property type="match status" value="1"/>
</dbReference>
<dbReference type="GO" id="GO:0042162">
    <property type="term" value="F:telomeric DNA binding"/>
    <property type="evidence" value="ECO:0007669"/>
    <property type="project" value="TreeGrafter"/>
</dbReference>
<evidence type="ECO:0000256" key="3">
    <source>
        <dbReference type="ARBA" id="ARBA00012493"/>
    </source>
</evidence>
<organism evidence="19 20">
    <name type="scientific">Colletotrichum sojae</name>
    <dbReference type="NCBI Taxonomy" id="2175907"/>
    <lineage>
        <taxon>Eukaryota</taxon>
        <taxon>Fungi</taxon>
        <taxon>Dikarya</taxon>
        <taxon>Ascomycota</taxon>
        <taxon>Pezizomycotina</taxon>
        <taxon>Sordariomycetes</taxon>
        <taxon>Hypocreomycetidae</taxon>
        <taxon>Glomerellales</taxon>
        <taxon>Glomerellaceae</taxon>
        <taxon>Colletotrichum</taxon>
        <taxon>Colletotrichum orchidearum species complex</taxon>
    </lineage>
</organism>
<dbReference type="GO" id="GO:0005739">
    <property type="term" value="C:mitochondrion"/>
    <property type="evidence" value="ECO:0007669"/>
    <property type="project" value="UniProtKB-SubCell"/>
</dbReference>
<evidence type="ECO:0000256" key="7">
    <source>
        <dbReference type="ARBA" id="ARBA00022695"/>
    </source>
</evidence>
<evidence type="ECO:0000256" key="9">
    <source>
        <dbReference type="ARBA" id="ARBA00022842"/>
    </source>
</evidence>
<feature type="domain" description="Reverse transcriptase" evidence="18">
    <location>
        <begin position="628"/>
        <end position="976"/>
    </location>
</feature>
<gene>
    <name evidence="19" type="ORF">CSOJ01_01794</name>
</gene>